<feature type="transmembrane region" description="Helical" evidence="1">
    <location>
        <begin position="7"/>
        <end position="34"/>
    </location>
</feature>
<evidence type="ECO:0000256" key="1">
    <source>
        <dbReference type="SAM" id="Phobius"/>
    </source>
</evidence>
<comment type="caution">
    <text evidence="2">The sequence shown here is derived from an EMBL/GenBank/DDBJ whole genome shotgun (WGS) entry which is preliminary data.</text>
</comment>
<sequence>MPDWLRIAWFIVSAVWLAGAIGLFSWGVVSSWVWRRNNPEPLDPPEYEIVHDGSNPVAGCLACLMWPLMIPMALYEWLRYGNRSP</sequence>
<proteinExistence type="predicted"/>
<keyword evidence="3" id="KW-1185">Reference proteome</keyword>
<dbReference type="GeneID" id="90608064"/>
<dbReference type="EMBL" id="NIZW01000004">
    <property type="protein sequence ID" value="PHQ36041.1"/>
    <property type="molecule type" value="Genomic_DNA"/>
</dbReference>
<name>A0A2G1WAJ7_9BACT</name>
<evidence type="ECO:0000313" key="2">
    <source>
        <dbReference type="EMBL" id="PHQ36041.1"/>
    </source>
</evidence>
<organism evidence="2 3">
    <name type="scientific">Rhodopirellula bahusiensis</name>
    <dbReference type="NCBI Taxonomy" id="2014065"/>
    <lineage>
        <taxon>Bacteria</taxon>
        <taxon>Pseudomonadati</taxon>
        <taxon>Planctomycetota</taxon>
        <taxon>Planctomycetia</taxon>
        <taxon>Pirellulales</taxon>
        <taxon>Pirellulaceae</taxon>
        <taxon>Rhodopirellula</taxon>
    </lineage>
</organism>
<gene>
    <name evidence="2" type="ORF">CEE69_07590</name>
</gene>
<reference evidence="2 3" key="1">
    <citation type="submission" date="2017-06" db="EMBL/GenBank/DDBJ databases">
        <title>Description of Rhodopirellula bahusiensis sp. nov.</title>
        <authorList>
            <person name="Kizina J."/>
            <person name="Harder J."/>
        </authorList>
    </citation>
    <scope>NUCLEOTIDE SEQUENCE [LARGE SCALE GENOMIC DNA]</scope>
    <source>
        <strain evidence="2 3">SWK21</strain>
    </source>
</reference>
<dbReference type="RefSeq" id="WP_099260120.1">
    <property type="nucleotide sequence ID" value="NZ_NIZW01000004.1"/>
</dbReference>
<dbReference type="AlphaFoldDB" id="A0A2G1WAJ7"/>
<keyword evidence="1" id="KW-0812">Transmembrane</keyword>
<evidence type="ECO:0000313" key="3">
    <source>
        <dbReference type="Proteomes" id="UP000225740"/>
    </source>
</evidence>
<keyword evidence="1" id="KW-0472">Membrane</keyword>
<protein>
    <submittedName>
        <fullName evidence="2">Uncharacterized protein</fullName>
    </submittedName>
</protein>
<keyword evidence="1" id="KW-1133">Transmembrane helix</keyword>
<accession>A0A2G1WAJ7</accession>
<feature type="transmembrane region" description="Helical" evidence="1">
    <location>
        <begin position="54"/>
        <end position="75"/>
    </location>
</feature>
<dbReference type="Proteomes" id="UP000225740">
    <property type="component" value="Unassembled WGS sequence"/>
</dbReference>